<dbReference type="SUPFAM" id="SSF109854">
    <property type="entry name" value="DinB/YfiT-like putative metalloenzymes"/>
    <property type="match status" value="1"/>
</dbReference>
<keyword evidence="3" id="KW-0670">Pyruvate</keyword>
<dbReference type="InterPro" id="IPR024344">
    <property type="entry name" value="MDMPI_metal-binding"/>
</dbReference>
<feature type="domain" description="MDMPI C-terminal" evidence="1">
    <location>
        <begin position="145"/>
        <end position="241"/>
    </location>
</feature>
<dbReference type="RefSeq" id="WP_114625583.1">
    <property type="nucleotide sequence ID" value="NZ_QQNA01000182.1"/>
</dbReference>
<dbReference type="GO" id="GO:0016853">
    <property type="term" value="F:isomerase activity"/>
    <property type="evidence" value="ECO:0007669"/>
    <property type="project" value="UniProtKB-KW"/>
</dbReference>
<dbReference type="Pfam" id="PF11716">
    <property type="entry name" value="MDMPI_N"/>
    <property type="match status" value="1"/>
</dbReference>
<comment type="caution">
    <text evidence="3">The sequence shown here is derived from an EMBL/GenBank/DDBJ whole genome shotgun (WGS) entry which is preliminary data.</text>
</comment>
<proteinExistence type="predicted"/>
<dbReference type="OrthoDB" id="3671213at2"/>
<feature type="domain" description="Mycothiol-dependent maleylpyruvate isomerase metal-binding" evidence="2">
    <location>
        <begin position="10"/>
        <end position="129"/>
    </location>
</feature>
<dbReference type="EMBL" id="QQNA01000182">
    <property type="protein sequence ID" value="RDG36016.1"/>
    <property type="molecule type" value="Genomic_DNA"/>
</dbReference>
<gene>
    <name evidence="3" type="ORF">DVH02_22205</name>
</gene>
<reference evidence="3 4" key="1">
    <citation type="submission" date="2018-07" db="EMBL/GenBank/DDBJ databases">
        <title>Streptomyces species from bats.</title>
        <authorList>
            <person name="Dunlap C."/>
        </authorList>
    </citation>
    <scope>NUCLEOTIDE SEQUENCE [LARGE SCALE GENOMIC DNA]</scope>
    <source>
        <strain evidence="3 4">AC230</strain>
    </source>
</reference>
<keyword evidence="3" id="KW-0413">Isomerase</keyword>
<sequence length="253" mass="27493">MDRAELLGQLTREGGLLADAALEAGPDTRVAACPGWRIRDVLRHTGQVHRWATAFVAEGHTSPRAPGGAPDLDGDALVEWFREGHALLVTALATAPDDLECWTFLPAPTPLAFWTRRQAHETAVHRVDAESPPAPTVPTPLDPGFAADGIDELLRCFHVRARSRVRSEAARVLRVRATDTDDVWTVRISREPVRTTRTRAAEGDTVPADCELSGPAGTLQLTLWNRLPLDAVALTGDRAVALLWRETSAVVMS</sequence>
<evidence type="ECO:0000259" key="2">
    <source>
        <dbReference type="Pfam" id="PF11716"/>
    </source>
</evidence>
<dbReference type="AlphaFoldDB" id="A0A370B8E6"/>
<name>A0A370B8E6_9ACTN</name>
<dbReference type="PANTHER" id="PTHR40758">
    <property type="entry name" value="CONSERVED PROTEIN"/>
    <property type="match status" value="1"/>
</dbReference>
<dbReference type="Pfam" id="PF07398">
    <property type="entry name" value="MDMPI_C"/>
    <property type="match status" value="1"/>
</dbReference>
<dbReference type="NCBIfam" id="TIGR03083">
    <property type="entry name" value="maleylpyruvate isomerase family mycothiol-dependent enzyme"/>
    <property type="match status" value="1"/>
</dbReference>
<accession>A0A370B8E6</accession>
<dbReference type="Proteomes" id="UP000253741">
    <property type="component" value="Unassembled WGS sequence"/>
</dbReference>
<evidence type="ECO:0000259" key="1">
    <source>
        <dbReference type="Pfam" id="PF07398"/>
    </source>
</evidence>
<keyword evidence="4" id="KW-1185">Reference proteome</keyword>
<evidence type="ECO:0000313" key="4">
    <source>
        <dbReference type="Proteomes" id="UP000253741"/>
    </source>
</evidence>
<dbReference type="GO" id="GO:0046872">
    <property type="term" value="F:metal ion binding"/>
    <property type="evidence" value="ECO:0007669"/>
    <property type="project" value="InterPro"/>
</dbReference>
<dbReference type="InterPro" id="IPR010872">
    <property type="entry name" value="MDMPI_C-term_domain"/>
</dbReference>
<organism evidence="3 4">
    <name type="scientific">Streptomyces corynorhini</name>
    <dbReference type="NCBI Taxonomy" id="2282652"/>
    <lineage>
        <taxon>Bacteria</taxon>
        <taxon>Bacillati</taxon>
        <taxon>Actinomycetota</taxon>
        <taxon>Actinomycetes</taxon>
        <taxon>Kitasatosporales</taxon>
        <taxon>Streptomycetaceae</taxon>
        <taxon>Streptomyces</taxon>
    </lineage>
</organism>
<dbReference type="PANTHER" id="PTHR40758:SF1">
    <property type="entry name" value="CONSERVED PROTEIN"/>
    <property type="match status" value="1"/>
</dbReference>
<protein>
    <submittedName>
        <fullName evidence="3">Maleylpyruvate isomerase family mycothiol-dependent enzyme</fullName>
    </submittedName>
</protein>
<dbReference type="GO" id="GO:0005886">
    <property type="term" value="C:plasma membrane"/>
    <property type="evidence" value="ECO:0007669"/>
    <property type="project" value="TreeGrafter"/>
</dbReference>
<dbReference type="InterPro" id="IPR017517">
    <property type="entry name" value="Maleyloyr_isom"/>
</dbReference>
<dbReference type="InterPro" id="IPR034660">
    <property type="entry name" value="DinB/YfiT-like"/>
</dbReference>
<evidence type="ECO:0000313" key="3">
    <source>
        <dbReference type="EMBL" id="RDG36016.1"/>
    </source>
</evidence>